<dbReference type="Proteomes" id="UP000800082">
    <property type="component" value="Unassembled WGS sequence"/>
</dbReference>
<dbReference type="RefSeq" id="XP_033453572.1">
    <property type="nucleotide sequence ID" value="XM_033590087.1"/>
</dbReference>
<evidence type="ECO:0000313" key="1">
    <source>
        <dbReference type="EMBL" id="KAF1933324.1"/>
    </source>
</evidence>
<gene>
    <name evidence="1" type="ORF">M421DRAFT_395305</name>
</gene>
<reference evidence="1" key="1">
    <citation type="journal article" date="2020" name="Stud. Mycol.">
        <title>101 Dothideomycetes genomes: a test case for predicting lifestyles and emergence of pathogens.</title>
        <authorList>
            <person name="Haridas S."/>
            <person name="Albert R."/>
            <person name="Binder M."/>
            <person name="Bloem J."/>
            <person name="Labutti K."/>
            <person name="Salamov A."/>
            <person name="Andreopoulos B."/>
            <person name="Baker S."/>
            <person name="Barry K."/>
            <person name="Bills G."/>
            <person name="Bluhm B."/>
            <person name="Cannon C."/>
            <person name="Castanera R."/>
            <person name="Culley D."/>
            <person name="Daum C."/>
            <person name="Ezra D."/>
            <person name="Gonzalez J."/>
            <person name="Henrissat B."/>
            <person name="Kuo A."/>
            <person name="Liang C."/>
            <person name="Lipzen A."/>
            <person name="Lutzoni F."/>
            <person name="Magnuson J."/>
            <person name="Mondo S."/>
            <person name="Nolan M."/>
            <person name="Ohm R."/>
            <person name="Pangilinan J."/>
            <person name="Park H.-J."/>
            <person name="Ramirez L."/>
            <person name="Alfaro M."/>
            <person name="Sun H."/>
            <person name="Tritt A."/>
            <person name="Yoshinaga Y."/>
            <person name="Zwiers L.-H."/>
            <person name="Turgeon B."/>
            <person name="Goodwin S."/>
            <person name="Spatafora J."/>
            <person name="Crous P."/>
            <person name="Grigoriev I."/>
        </authorList>
    </citation>
    <scope>NUCLEOTIDE SEQUENCE</scope>
    <source>
        <strain evidence="1">CBS 183.55</strain>
    </source>
</reference>
<proteinExistence type="predicted"/>
<name>A0A6A5S1J8_9PLEO</name>
<accession>A0A6A5S1J8</accession>
<sequence>MAPPQGIHLHLKLHCMHTSVSARTLICICVALHWPIGIRSRQLPYYQFNGTVTVMLSPTYPITERDKLQHGKATITELCAMSLIVSTSAPCLCSPQLPARGRPPDLPDLPIQVSALRDNSDPTLCANHSAAAISDDELLWVTSYADLVPSFQQSGRGAGRG</sequence>
<keyword evidence="2" id="KW-1185">Reference proteome</keyword>
<dbReference type="OrthoDB" id="10560857at2759"/>
<protein>
    <submittedName>
        <fullName evidence="1">Uncharacterized protein</fullName>
    </submittedName>
</protein>
<dbReference type="AlphaFoldDB" id="A0A6A5S1J8"/>
<evidence type="ECO:0000313" key="2">
    <source>
        <dbReference type="Proteomes" id="UP000800082"/>
    </source>
</evidence>
<dbReference type="EMBL" id="ML978957">
    <property type="protein sequence ID" value="KAF1933324.1"/>
    <property type="molecule type" value="Genomic_DNA"/>
</dbReference>
<organism evidence="1 2">
    <name type="scientific">Didymella exigua CBS 183.55</name>
    <dbReference type="NCBI Taxonomy" id="1150837"/>
    <lineage>
        <taxon>Eukaryota</taxon>
        <taxon>Fungi</taxon>
        <taxon>Dikarya</taxon>
        <taxon>Ascomycota</taxon>
        <taxon>Pezizomycotina</taxon>
        <taxon>Dothideomycetes</taxon>
        <taxon>Pleosporomycetidae</taxon>
        <taxon>Pleosporales</taxon>
        <taxon>Pleosporineae</taxon>
        <taxon>Didymellaceae</taxon>
        <taxon>Didymella</taxon>
    </lineage>
</organism>
<dbReference type="GeneID" id="54347742"/>